<evidence type="ECO:0000313" key="9">
    <source>
        <dbReference type="Proteomes" id="UP000231658"/>
    </source>
</evidence>
<dbReference type="SUPFAM" id="SSF56349">
    <property type="entry name" value="DNA breaking-rejoining enzymes"/>
    <property type="match status" value="1"/>
</dbReference>
<reference evidence="8 9" key="1">
    <citation type="submission" date="2016-07" db="EMBL/GenBank/DDBJ databases">
        <authorList>
            <person name="Lefevre C.T."/>
        </authorList>
    </citation>
    <scope>NUCLEOTIDE SEQUENCE [LARGE SCALE GENOMIC DNA]</scope>
    <source>
        <strain evidence="8">PR1</strain>
    </source>
</reference>
<dbReference type="InterPro" id="IPR011010">
    <property type="entry name" value="DNA_brk_join_enz"/>
</dbReference>
<dbReference type="GO" id="GO:0015074">
    <property type="term" value="P:DNA integration"/>
    <property type="evidence" value="ECO:0007669"/>
    <property type="project" value="UniProtKB-KW"/>
</dbReference>
<dbReference type="STRING" id="1867952.MTBPR1_10071"/>
<dbReference type="InterPro" id="IPR044068">
    <property type="entry name" value="CB"/>
</dbReference>
<dbReference type="InterPro" id="IPR002104">
    <property type="entry name" value="Integrase_catalytic"/>
</dbReference>
<dbReference type="GO" id="GO:0003677">
    <property type="term" value="F:DNA binding"/>
    <property type="evidence" value="ECO:0007669"/>
    <property type="project" value="UniProtKB-UniRule"/>
</dbReference>
<dbReference type="OrthoDB" id="7222937at2"/>
<feature type="domain" description="Core-binding (CB)" evidence="7">
    <location>
        <begin position="136"/>
        <end position="214"/>
    </location>
</feature>
<dbReference type="InterPro" id="IPR013762">
    <property type="entry name" value="Integrase-like_cat_sf"/>
</dbReference>
<dbReference type="GO" id="GO:0006310">
    <property type="term" value="P:DNA recombination"/>
    <property type="evidence" value="ECO:0007669"/>
    <property type="project" value="UniProtKB-KW"/>
</dbReference>
<dbReference type="InterPro" id="IPR004107">
    <property type="entry name" value="Integrase_SAM-like_N"/>
</dbReference>
<keyword evidence="9" id="KW-1185">Reference proteome</keyword>
<dbReference type="PANTHER" id="PTHR30349:SF41">
    <property type="entry name" value="INTEGRASE_RECOMBINASE PROTEIN MJ0367-RELATED"/>
    <property type="match status" value="1"/>
</dbReference>
<comment type="similarity">
    <text evidence="1">Belongs to the 'phage' integrase family.</text>
</comment>
<evidence type="ECO:0000259" key="6">
    <source>
        <dbReference type="PROSITE" id="PS51898"/>
    </source>
</evidence>
<dbReference type="Gene3D" id="1.10.443.10">
    <property type="entry name" value="Intergrase catalytic core"/>
    <property type="match status" value="1"/>
</dbReference>
<gene>
    <name evidence="8" type="ORF">MTBPR1_10071</name>
</gene>
<evidence type="ECO:0000256" key="2">
    <source>
        <dbReference type="ARBA" id="ARBA00022908"/>
    </source>
</evidence>
<dbReference type="Pfam" id="PF00589">
    <property type="entry name" value="Phage_integrase"/>
    <property type="match status" value="1"/>
</dbReference>
<evidence type="ECO:0000313" key="8">
    <source>
        <dbReference type="EMBL" id="SCA54824.1"/>
    </source>
</evidence>
<dbReference type="RefSeq" id="WP_069185565.1">
    <property type="nucleotide sequence ID" value="NZ_FLYE01000001.1"/>
</dbReference>
<keyword evidence="2" id="KW-0229">DNA integration</keyword>
<dbReference type="PROSITE" id="PS51900">
    <property type="entry name" value="CB"/>
    <property type="match status" value="1"/>
</dbReference>
<dbReference type="Proteomes" id="UP000231658">
    <property type="component" value="Unassembled WGS sequence"/>
</dbReference>
<sequence length="427" mass="48527">MARYVVKQKQGYYAVLEIPKALHNHFGKRRFKETLKTRDTSEAQRRVLPLVAKWKCEIEAARNGNQGPLERDHKFWRESLSTAETNSGHTDEQGDDVYQSDYDLILDHLQEKAKEMDQENDGTGNDFYQQATGNAVATTDYIDEWKAALTNTEKTKDMKASAVRRFAEKFTTIDKVTKKNVRRWADTLMQEEGLSLKTVKSILSACRDYWKYLIAIEVVSEDYTPLSNLGLASKVSKAKANERKSFSEEEVLSLLAKAKEKGDGSLADLIIMGMWTGARIEELCSLQVDKVKEKSFEIVDAKTASGWREIPIHSQLKPTIKRLVKDSKDGYVLSGLSENKYGDRSNAIGKRFGRIKTEMGFNRCHVFHSIRKTVISKFRHAGIDEDKAADIVGHDIPTMTYGLYADNSLLQELIEAMEKITYKGWNA</sequence>
<dbReference type="Pfam" id="PF20172">
    <property type="entry name" value="DUF6538"/>
    <property type="match status" value="1"/>
</dbReference>
<evidence type="ECO:0000256" key="3">
    <source>
        <dbReference type="ARBA" id="ARBA00023125"/>
    </source>
</evidence>
<dbReference type="Pfam" id="PF02899">
    <property type="entry name" value="Phage_int_SAM_1"/>
    <property type="match status" value="1"/>
</dbReference>
<proteinExistence type="inferred from homology"/>
<dbReference type="PANTHER" id="PTHR30349">
    <property type="entry name" value="PHAGE INTEGRASE-RELATED"/>
    <property type="match status" value="1"/>
</dbReference>
<dbReference type="InterPro" id="IPR010998">
    <property type="entry name" value="Integrase_recombinase_N"/>
</dbReference>
<feature type="domain" description="Tyr recombinase" evidence="6">
    <location>
        <begin position="241"/>
        <end position="418"/>
    </location>
</feature>
<evidence type="ECO:0000256" key="5">
    <source>
        <dbReference type="PROSITE-ProRule" id="PRU01248"/>
    </source>
</evidence>
<dbReference type="EMBL" id="FLYE01000001">
    <property type="protein sequence ID" value="SCA54824.1"/>
    <property type="molecule type" value="Genomic_DNA"/>
</dbReference>
<keyword evidence="4" id="KW-0233">DNA recombination</keyword>
<evidence type="ECO:0000259" key="7">
    <source>
        <dbReference type="PROSITE" id="PS51900"/>
    </source>
</evidence>
<dbReference type="Gene3D" id="1.10.150.130">
    <property type="match status" value="1"/>
</dbReference>
<organism evidence="8 9">
    <name type="scientific">Candidatus Terasakiella magnetica</name>
    <dbReference type="NCBI Taxonomy" id="1867952"/>
    <lineage>
        <taxon>Bacteria</taxon>
        <taxon>Pseudomonadati</taxon>
        <taxon>Pseudomonadota</taxon>
        <taxon>Alphaproteobacteria</taxon>
        <taxon>Rhodospirillales</taxon>
        <taxon>Terasakiellaceae</taxon>
        <taxon>Terasakiella</taxon>
    </lineage>
</organism>
<accession>A0A1C3RC64</accession>
<keyword evidence="3 5" id="KW-0238">DNA-binding</keyword>
<protein>
    <submittedName>
        <fullName evidence="8">Putative integrase</fullName>
    </submittedName>
</protein>
<dbReference type="InterPro" id="IPR046668">
    <property type="entry name" value="DUF6538"/>
</dbReference>
<evidence type="ECO:0000256" key="1">
    <source>
        <dbReference type="ARBA" id="ARBA00008857"/>
    </source>
</evidence>
<name>A0A1C3RC64_9PROT</name>
<dbReference type="AlphaFoldDB" id="A0A1C3RC64"/>
<dbReference type="InterPro" id="IPR050090">
    <property type="entry name" value="Tyrosine_recombinase_XerCD"/>
</dbReference>
<evidence type="ECO:0000256" key="4">
    <source>
        <dbReference type="ARBA" id="ARBA00023172"/>
    </source>
</evidence>
<dbReference type="PROSITE" id="PS51898">
    <property type="entry name" value="TYR_RECOMBINASE"/>
    <property type="match status" value="1"/>
</dbReference>